<sequence length="55" mass="6664">MIAYYTFRRHSDTIHPNLLTRTKTQIIKQEEENAYKTHITCNKMQHRPKISNKYA</sequence>
<accession>E1WQ29</accession>
<evidence type="ECO:0000313" key="2">
    <source>
        <dbReference type="Proteomes" id="UP000008560"/>
    </source>
</evidence>
<dbReference type="AlphaFoldDB" id="E1WQ29"/>
<evidence type="ECO:0000313" key="1">
    <source>
        <dbReference type="EMBL" id="CBW24649.1"/>
    </source>
</evidence>
<dbReference type="EMBL" id="FQ312004">
    <property type="protein sequence ID" value="CBW24649.1"/>
    <property type="molecule type" value="Genomic_DNA"/>
</dbReference>
<organism evidence="1 2">
    <name type="scientific">Bacteroides fragilis (strain 638R)</name>
    <dbReference type="NCBI Taxonomy" id="862962"/>
    <lineage>
        <taxon>Bacteria</taxon>
        <taxon>Pseudomonadati</taxon>
        <taxon>Bacteroidota</taxon>
        <taxon>Bacteroidia</taxon>
        <taxon>Bacteroidales</taxon>
        <taxon>Bacteroidaceae</taxon>
        <taxon>Bacteroides</taxon>
    </lineage>
</organism>
<dbReference type="HOGENOM" id="CLU_3022279_0_0_10"/>
<dbReference type="Proteomes" id="UP000008560">
    <property type="component" value="Chromosome"/>
</dbReference>
<protein>
    <submittedName>
        <fullName evidence="1">Uncharacterized protein</fullName>
    </submittedName>
</protein>
<reference evidence="1 2" key="1">
    <citation type="journal article" date="2010" name="Microbiology">
        <title>Twenty-eight divergent polysaccharide loci specifying within- and amongst-strain capsule diversity in three strains of Bacteroides fragilis.</title>
        <authorList>
            <person name="Patrick S."/>
            <person name="Blakely G.W."/>
            <person name="Houston S."/>
            <person name="Moore J."/>
            <person name="Abratt V.R."/>
            <person name="Bertalan M."/>
            <person name="Cerdeno-Tarraga A.M."/>
            <person name="Quail M.A."/>
            <person name="Corton N."/>
            <person name="Corton C."/>
            <person name="Bignell A."/>
            <person name="Barron A."/>
            <person name="Clark L."/>
            <person name="Bentley S.D."/>
            <person name="Parkhill J."/>
        </authorList>
    </citation>
    <scope>NUCLEOTIDE SEQUENCE [LARGE SCALE GENOMIC DNA]</scope>
    <source>
        <strain evidence="1 2">638R</strain>
    </source>
</reference>
<dbReference type="KEGG" id="bfg:BF638R_4226"/>
<gene>
    <name evidence="1" type="ordered locus">BF638R_4226</name>
</gene>
<name>E1WQ29_BACF6</name>
<proteinExistence type="predicted"/>